<dbReference type="Proteomes" id="UP001144036">
    <property type="component" value="Unassembled WGS sequence"/>
</dbReference>
<evidence type="ECO:0000256" key="1">
    <source>
        <dbReference type="SAM" id="Phobius"/>
    </source>
</evidence>
<keyword evidence="3" id="KW-1185">Reference proteome</keyword>
<organism evidence="2 3">
    <name type="scientific">Nonomuraea corallina</name>
    <dbReference type="NCBI Taxonomy" id="2989783"/>
    <lineage>
        <taxon>Bacteria</taxon>
        <taxon>Bacillati</taxon>
        <taxon>Actinomycetota</taxon>
        <taxon>Actinomycetes</taxon>
        <taxon>Streptosporangiales</taxon>
        <taxon>Streptosporangiaceae</taxon>
        <taxon>Nonomuraea</taxon>
    </lineage>
</organism>
<proteinExistence type="predicted"/>
<evidence type="ECO:0000313" key="2">
    <source>
        <dbReference type="EMBL" id="MDA0634049.1"/>
    </source>
</evidence>
<name>A0ABT4SA24_9ACTN</name>
<gene>
    <name evidence="2" type="ORF">OUY22_11525</name>
</gene>
<keyword evidence="1" id="KW-1133">Transmembrane helix</keyword>
<evidence type="ECO:0008006" key="4">
    <source>
        <dbReference type="Google" id="ProtNLM"/>
    </source>
</evidence>
<accession>A0ABT4SA24</accession>
<evidence type="ECO:0000313" key="3">
    <source>
        <dbReference type="Proteomes" id="UP001144036"/>
    </source>
</evidence>
<dbReference type="EMBL" id="JAPNNL010000034">
    <property type="protein sequence ID" value="MDA0634049.1"/>
    <property type="molecule type" value="Genomic_DNA"/>
</dbReference>
<keyword evidence="1" id="KW-0812">Transmembrane</keyword>
<feature type="transmembrane region" description="Helical" evidence="1">
    <location>
        <begin position="15"/>
        <end position="37"/>
    </location>
</feature>
<sequence>MTEPHDGRGTPRRPVAVPVASLLIVTVVGIITLLGGLEEAEARPEPLGQGAVLDQGLYSTAFVEARVNVEKAELSFEEDKRFVEMVFDVTNLGEETVSVGLPPAKPEEAGFGHSFANSLVRISPAIKKDKGPFAFALAGDEQTNQLHPGLKTKVIVRYRLDPGEQPPDKITLDVASFEYAPGFQDETVRWQLISEAAGESYVPTVQAQVTLPVKAGDPP</sequence>
<dbReference type="RefSeq" id="WP_270154858.1">
    <property type="nucleotide sequence ID" value="NZ_JAPNNL010000034.1"/>
</dbReference>
<comment type="caution">
    <text evidence="2">The sequence shown here is derived from an EMBL/GenBank/DDBJ whole genome shotgun (WGS) entry which is preliminary data.</text>
</comment>
<keyword evidence="1" id="KW-0472">Membrane</keyword>
<protein>
    <recommendedName>
        <fullName evidence="4">DUF4352 domain-containing protein</fullName>
    </recommendedName>
</protein>
<reference evidence="2" key="1">
    <citation type="submission" date="2022-11" db="EMBL/GenBank/DDBJ databases">
        <title>Nonomuraea corallina sp. nov., a new species of the genus Nonomuraea isolated from sea side sediment in Thai sea.</title>
        <authorList>
            <person name="Ngamcharungchit C."/>
            <person name="Matsumoto A."/>
            <person name="Suriyachadkun C."/>
            <person name="Panbangred W."/>
            <person name="Inahashi Y."/>
            <person name="Intra B."/>
        </authorList>
    </citation>
    <scope>NUCLEOTIDE SEQUENCE</scope>
    <source>
        <strain evidence="2">MCN248</strain>
    </source>
</reference>